<keyword evidence="3" id="KW-0408">Iron</keyword>
<comment type="caution">
    <text evidence="7">The sequence shown here is derived from an EMBL/GenBank/DDBJ whole genome shotgun (WGS) entry which is preliminary data.</text>
</comment>
<keyword evidence="5" id="KW-1015">Disulfide bond</keyword>
<evidence type="ECO:0000259" key="6">
    <source>
        <dbReference type="PROSITE" id="PS51296"/>
    </source>
</evidence>
<dbReference type="Proteomes" id="UP001596109">
    <property type="component" value="Unassembled WGS sequence"/>
</dbReference>
<keyword evidence="8" id="KW-1185">Reference proteome</keyword>
<dbReference type="InterPro" id="IPR006076">
    <property type="entry name" value="FAD-dep_OxRdtase"/>
</dbReference>
<proteinExistence type="predicted"/>
<evidence type="ECO:0000256" key="5">
    <source>
        <dbReference type="ARBA" id="ARBA00023157"/>
    </source>
</evidence>
<dbReference type="RefSeq" id="WP_381430978.1">
    <property type="nucleotide sequence ID" value="NZ_JBHSNO010000003.1"/>
</dbReference>
<dbReference type="PANTHER" id="PTHR13847:SF274">
    <property type="entry name" value="RIESKE 2FE-2S IRON-SULFUR PROTEIN YHFW-RELATED"/>
    <property type="match status" value="1"/>
</dbReference>
<evidence type="ECO:0000256" key="2">
    <source>
        <dbReference type="ARBA" id="ARBA00022723"/>
    </source>
</evidence>
<accession>A0ABW0TI14</accession>
<name>A0ABW0TI14_9BACL</name>
<gene>
    <name evidence="7" type="ORF">ACFPRA_03900</name>
</gene>
<evidence type="ECO:0000256" key="3">
    <source>
        <dbReference type="ARBA" id="ARBA00023004"/>
    </source>
</evidence>
<dbReference type="PRINTS" id="PR00162">
    <property type="entry name" value="RIESKE"/>
</dbReference>
<dbReference type="SUPFAM" id="SSF51971">
    <property type="entry name" value="Nucleotide-binding domain"/>
    <property type="match status" value="1"/>
</dbReference>
<reference evidence="8" key="1">
    <citation type="journal article" date="2019" name="Int. J. Syst. Evol. Microbiol.">
        <title>The Global Catalogue of Microorganisms (GCM) 10K type strain sequencing project: providing services to taxonomists for standard genome sequencing and annotation.</title>
        <authorList>
            <consortium name="The Broad Institute Genomics Platform"/>
            <consortium name="The Broad Institute Genome Sequencing Center for Infectious Disease"/>
            <person name="Wu L."/>
            <person name="Ma J."/>
        </authorList>
    </citation>
    <scope>NUCLEOTIDE SEQUENCE [LARGE SCALE GENOMIC DNA]</scope>
    <source>
        <strain evidence="8">CGMCC 4.1434</strain>
    </source>
</reference>
<keyword evidence="1" id="KW-0001">2Fe-2S</keyword>
<sequence>MFKSLWLQTAYSRDPYPALDQDVTCDICIIGGGLAGIANAYYLAKEGKDVILVEKDTILAGATGNSTGKLTAQHDFVYAKLLKQFGLDQAKLYYGVNEQAIEFARSFAKEGEIKAADSILYSQTKHGTELLRHEMRAYETLGIPGELGKNSELPIHIDATLTMPNESQIHPVRFGQHLAQLAVEAGARIYEHSDVVLMDLKKRLLAMKSGHEIQFTELILCTHYPIEALRGLQVMKLAVDRSYIVAAEGNMPLQGQYISVDSPKRSIRTAQFDDKTFFLLSGESHTAGAESNTEVHYKRLNTDVQELYHLDTLTNRWSAQDPQTPDLIPYAGIISSSMPYVYLSTGNRKWGLSNSLANARIISDLIVGRDNNASQLYAPDRTGFGSFLLQALKISGLVVTEFTGGHLTRTNAPICTHMGCRTRWNEGDETWDCPCHGSRFRKDGSVLEGPATKPLNLK</sequence>
<dbReference type="EMBL" id="JBHSNO010000003">
    <property type="protein sequence ID" value="MFC5588035.1"/>
    <property type="molecule type" value="Genomic_DNA"/>
</dbReference>
<dbReference type="InterPro" id="IPR036922">
    <property type="entry name" value="Rieske_2Fe-2S_sf"/>
</dbReference>
<dbReference type="PROSITE" id="PS51296">
    <property type="entry name" value="RIESKE"/>
    <property type="match status" value="1"/>
</dbReference>
<dbReference type="Gene3D" id="2.102.10.10">
    <property type="entry name" value="Rieske [2Fe-2S] iron-sulphur domain"/>
    <property type="match status" value="1"/>
</dbReference>
<dbReference type="SUPFAM" id="SSF50022">
    <property type="entry name" value="ISP domain"/>
    <property type="match status" value="1"/>
</dbReference>
<keyword evidence="2" id="KW-0479">Metal-binding</keyword>
<dbReference type="InterPro" id="IPR036188">
    <property type="entry name" value="FAD/NAD-bd_sf"/>
</dbReference>
<dbReference type="InterPro" id="IPR017941">
    <property type="entry name" value="Rieske_2Fe-2S"/>
</dbReference>
<dbReference type="Gene3D" id="3.50.50.60">
    <property type="entry name" value="FAD/NAD(P)-binding domain"/>
    <property type="match status" value="1"/>
</dbReference>
<evidence type="ECO:0000256" key="1">
    <source>
        <dbReference type="ARBA" id="ARBA00022714"/>
    </source>
</evidence>
<keyword evidence="4" id="KW-0411">Iron-sulfur</keyword>
<dbReference type="Pfam" id="PF00355">
    <property type="entry name" value="Rieske"/>
    <property type="match status" value="1"/>
</dbReference>
<evidence type="ECO:0000256" key="4">
    <source>
        <dbReference type="ARBA" id="ARBA00023014"/>
    </source>
</evidence>
<evidence type="ECO:0000313" key="8">
    <source>
        <dbReference type="Proteomes" id="UP001596109"/>
    </source>
</evidence>
<dbReference type="Pfam" id="PF01266">
    <property type="entry name" value="DAO"/>
    <property type="match status" value="1"/>
</dbReference>
<dbReference type="PANTHER" id="PTHR13847">
    <property type="entry name" value="SARCOSINE DEHYDROGENASE-RELATED"/>
    <property type="match status" value="1"/>
</dbReference>
<dbReference type="Gene3D" id="3.30.9.10">
    <property type="entry name" value="D-Amino Acid Oxidase, subunit A, domain 2"/>
    <property type="match status" value="1"/>
</dbReference>
<evidence type="ECO:0000313" key="7">
    <source>
        <dbReference type="EMBL" id="MFC5588035.1"/>
    </source>
</evidence>
<organism evidence="7 8">
    <name type="scientific">Sporosarcina soli</name>
    <dbReference type="NCBI Taxonomy" id="334736"/>
    <lineage>
        <taxon>Bacteria</taxon>
        <taxon>Bacillati</taxon>
        <taxon>Bacillota</taxon>
        <taxon>Bacilli</taxon>
        <taxon>Bacillales</taxon>
        <taxon>Caryophanaceae</taxon>
        <taxon>Sporosarcina</taxon>
    </lineage>
</organism>
<dbReference type="InterPro" id="IPR005805">
    <property type="entry name" value="Rieske_Fe-S_prot_C"/>
</dbReference>
<protein>
    <submittedName>
        <fullName evidence="7">FAD-dependent oxidoreductase</fullName>
    </submittedName>
</protein>
<feature type="domain" description="Rieske" evidence="6">
    <location>
        <begin position="413"/>
        <end position="458"/>
    </location>
</feature>